<feature type="transmembrane region" description="Helical" evidence="7">
    <location>
        <begin position="215"/>
        <end position="237"/>
    </location>
</feature>
<dbReference type="Pfam" id="PF00528">
    <property type="entry name" value="BPD_transp_1"/>
    <property type="match status" value="1"/>
</dbReference>
<dbReference type="SUPFAM" id="SSF161098">
    <property type="entry name" value="MetI-like"/>
    <property type="match status" value="1"/>
</dbReference>
<keyword evidence="2 7" id="KW-0813">Transport</keyword>
<evidence type="ECO:0000256" key="3">
    <source>
        <dbReference type="ARBA" id="ARBA00022475"/>
    </source>
</evidence>
<dbReference type="RefSeq" id="WP_194700135.1">
    <property type="nucleotide sequence ID" value="NZ_JADKNH010000001.1"/>
</dbReference>
<gene>
    <name evidence="9" type="ORF">ISU02_02190</name>
</gene>
<protein>
    <submittedName>
        <fullName evidence="9">Carbohydrate ABC transporter permease</fullName>
    </submittedName>
</protein>
<evidence type="ECO:0000256" key="4">
    <source>
        <dbReference type="ARBA" id="ARBA00022692"/>
    </source>
</evidence>
<dbReference type="PANTHER" id="PTHR43744:SF8">
    <property type="entry name" value="SN-GLYCEROL-3-PHOSPHATE TRANSPORT SYSTEM PERMEASE PROTEIN UGPE"/>
    <property type="match status" value="1"/>
</dbReference>
<evidence type="ECO:0000259" key="8">
    <source>
        <dbReference type="PROSITE" id="PS50928"/>
    </source>
</evidence>
<feature type="transmembrane region" description="Helical" evidence="7">
    <location>
        <begin position="98"/>
        <end position="117"/>
    </location>
</feature>
<feature type="transmembrane region" description="Helical" evidence="7">
    <location>
        <begin position="129"/>
        <end position="151"/>
    </location>
</feature>
<evidence type="ECO:0000256" key="7">
    <source>
        <dbReference type="RuleBase" id="RU363032"/>
    </source>
</evidence>
<dbReference type="PROSITE" id="PS50928">
    <property type="entry name" value="ABC_TM1"/>
    <property type="match status" value="1"/>
</dbReference>
<feature type="transmembrane region" description="Helical" evidence="7">
    <location>
        <begin position="12"/>
        <end position="30"/>
    </location>
</feature>
<proteinExistence type="inferred from homology"/>
<sequence length="292" mass="33264">MSKKRAQLPNRIISIFLTLLCILFLMPLIVTFTNSFMPQNEILAHYNTTPSIFDLINGIKEKFVQITLIPNQITTSQYKDALINQPIFLILLENSLKITVPVVLGNIIISVLTAYGFTIWQWPYKEKIFFIYIVVMLMPLQAVLVPNYIIADKLKFSTSYLAIILPGIFAPFGTFLLRQAIISIPKSCFEAAQLDGANSFYMLWHIVLPQMKSSITALSMLVFIEYWNVVEQVIIFIKEPYKKPLSVFLSTISTDNISLIFALSTIYMLLPLYFLGISQKDLKKGIELSGIK</sequence>
<dbReference type="InterPro" id="IPR000515">
    <property type="entry name" value="MetI-like"/>
</dbReference>
<comment type="caution">
    <text evidence="9">The sequence shown here is derived from an EMBL/GenBank/DDBJ whole genome shotgun (WGS) entry which is preliminary data.</text>
</comment>
<reference evidence="9 10" key="1">
    <citation type="submission" date="2020-11" db="EMBL/GenBank/DDBJ databases">
        <title>Fusibacter basophilias sp. nov.</title>
        <authorList>
            <person name="Qiu D."/>
        </authorList>
    </citation>
    <scope>NUCLEOTIDE SEQUENCE [LARGE SCALE GENOMIC DNA]</scope>
    <source>
        <strain evidence="9 10">Q10-2</strain>
    </source>
</reference>
<evidence type="ECO:0000256" key="2">
    <source>
        <dbReference type="ARBA" id="ARBA00022448"/>
    </source>
</evidence>
<keyword evidence="10" id="KW-1185">Reference proteome</keyword>
<evidence type="ECO:0000313" key="9">
    <source>
        <dbReference type="EMBL" id="MBF4691905.1"/>
    </source>
</evidence>
<name>A0ABR9ZPQ1_9FIRM</name>
<keyword evidence="6 7" id="KW-0472">Membrane</keyword>
<feature type="transmembrane region" description="Helical" evidence="7">
    <location>
        <begin position="157"/>
        <end position="177"/>
    </location>
</feature>
<dbReference type="PANTHER" id="PTHR43744">
    <property type="entry name" value="ABC TRANSPORTER PERMEASE PROTEIN MG189-RELATED-RELATED"/>
    <property type="match status" value="1"/>
</dbReference>
<evidence type="ECO:0000256" key="6">
    <source>
        <dbReference type="ARBA" id="ARBA00023136"/>
    </source>
</evidence>
<evidence type="ECO:0000313" key="10">
    <source>
        <dbReference type="Proteomes" id="UP000614200"/>
    </source>
</evidence>
<keyword evidence="5 7" id="KW-1133">Transmembrane helix</keyword>
<feature type="domain" description="ABC transmembrane type-1" evidence="8">
    <location>
        <begin position="92"/>
        <end position="278"/>
    </location>
</feature>
<keyword evidence="3" id="KW-1003">Cell membrane</keyword>
<dbReference type="Gene3D" id="1.10.3720.10">
    <property type="entry name" value="MetI-like"/>
    <property type="match status" value="1"/>
</dbReference>
<dbReference type="InterPro" id="IPR035906">
    <property type="entry name" value="MetI-like_sf"/>
</dbReference>
<organism evidence="9 10">
    <name type="scientific">Fusibacter ferrireducens</name>
    <dbReference type="NCBI Taxonomy" id="2785058"/>
    <lineage>
        <taxon>Bacteria</taxon>
        <taxon>Bacillati</taxon>
        <taxon>Bacillota</taxon>
        <taxon>Clostridia</taxon>
        <taxon>Eubacteriales</taxon>
        <taxon>Eubacteriales Family XII. Incertae Sedis</taxon>
        <taxon>Fusibacter</taxon>
    </lineage>
</organism>
<dbReference type="EMBL" id="JADKNH010000001">
    <property type="protein sequence ID" value="MBF4691905.1"/>
    <property type="molecule type" value="Genomic_DNA"/>
</dbReference>
<keyword evidence="4 7" id="KW-0812">Transmembrane</keyword>
<dbReference type="CDD" id="cd06261">
    <property type="entry name" value="TM_PBP2"/>
    <property type="match status" value="1"/>
</dbReference>
<comment type="subcellular location">
    <subcellularLocation>
        <location evidence="1 7">Cell membrane</location>
        <topology evidence="1 7">Multi-pass membrane protein</topology>
    </subcellularLocation>
</comment>
<feature type="transmembrane region" description="Helical" evidence="7">
    <location>
        <begin position="257"/>
        <end position="275"/>
    </location>
</feature>
<dbReference type="Proteomes" id="UP000614200">
    <property type="component" value="Unassembled WGS sequence"/>
</dbReference>
<comment type="similarity">
    <text evidence="7">Belongs to the binding-protein-dependent transport system permease family.</text>
</comment>
<evidence type="ECO:0000256" key="1">
    <source>
        <dbReference type="ARBA" id="ARBA00004651"/>
    </source>
</evidence>
<evidence type="ECO:0000256" key="5">
    <source>
        <dbReference type="ARBA" id="ARBA00022989"/>
    </source>
</evidence>
<accession>A0ABR9ZPQ1</accession>